<accession>A0A8S5LVK0</accession>
<dbReference type="EMBL" id="BK014752">
    <property type="protein sequence ID" value="DAD74085.1"/>
    <property type="molecule type" value="Genomic_DNA"/>
</dbReference>
<sequence length="49" mass="5391">MNPSRFIFCENACGLEPQRLASSDTLILSLTQRIFSCSEVAILNTSLSI</sequence>
<proteinExistence type="predicted"/>
<organism evidence="1">
    <name type="scientific">Myoviridae sp. ctqYq4</name>
    <dbReference type="NCBI Taxonomy" id="2826702"/>
    <lineage>
        <taxon>Viruses</taxon>
        <taxon>Duplodnaviria</taxon>
        <taxon>Heunggongvirae</taxon>
        <taxon>Uroviricota</taxon>
        <taxon>Caudoviricetes</taxon>
    </lineage>
</organism>
<reference evidence="1" key="1">
    <citation type="journal article" date="2021" name="Proc. Natl. Acad. Sci. U.S.A.">
        <title>A Catalog of Tens of Thousands of Viruses from Human Metagenomes Reveals Hidden Associations with Chronic Diseases.</title>
        <authorList>
            <person name="Tisza M.J."/>
            <person name="Buck C.B."/>
        </authorList>
    </citation>
    <scope>NUCLEOTIDE SEQUENCE</scope>
    <source>
        <strain evidence="1">CtqYq4</strain>
    </source>
</reference>
<name>A0A8S5LVK0_9CAUD</name>
<evidence type="ECO:0000313" key="1">
    <source>
        <dbReference type="EMBL" id="DAD74085.1"/>
    </source>
</evidence>
<protein>
    <submittedName>
        <fullName evidence="1">Uncharacterized protein</fullName>
    </submittedName>
</protein>